<keyword evidence="12" id="KW-1185">Reference proteome</keyword>
<reference evidence="11 12" key="1">
    <citation type="submission" date="2012-10" db="EMBL/GenBank/DDBJ databases">
        <title>Genome sequence of the symbiont of the pentatomidae stink bug Halyomorpha halys.</title>
        <authorList>
            <person name="Kobayashi H."/>
            <person name="Fujii-Muramatsu R."/>
            <person name="Takeishi K."/>
            <person name="Noda H."/>
        </authorList>
    </citation>
    <scope>NUCLEOTIDE SEQUENCE [LARGE SCALE GENOMIC DNA]</scope>
</reference>
<evidence type="ECO:0000256" key="2">
    <source>
        <dbReference type="ARBA" id="ARBA00004709"/>
    </source>
</evidence>
<gene>
    <name evidence="9 11" type="primary">ispF</name>
    <name evidence="11" type="ORF">HHS_01770</name>
</gene>
<dbReference type="GO" id="GO:0008685">
    <property type="term" value="F:2-C-methyl-D-erythritol 2,4-cyclodiphosphate synthase activity"/>
    <property type="evidence" value="ECO:0007669"/>
    <property type="project" value="UniProtKB-UniRule"/>
</dbReference>
<sequence length="161" mass="17697">MIRIGHGFDIHAFGGNRPLVIGGVNIPFKQGVVAHSDGDVALHALMDALLGALAMGDIGEIFPNTEQKFKNANSRDLLRKIWHLIQLNSYIIGNLDLTIIAEAPKMLLYIPQMRINISKDLGCDVHRISIKSTTNEKLGFIGRGEGIACEALSLLKYHNKQ</sequence>
<evidence type="ECO:0000313" key="12">
    <source>
        <dbReference type="Proteomes" id="UP000016900"/>
    </source>
</evidence>
<dbReference type="KEGG" id="hhs:HHS_01770"/>
<comment type="cofactor">
    <cofactor evidence="9">
        <name>a divalent metal cation</name>
        <dbReference type="ChEBI" id="CHEBI:60240"/>
    </cofactor>
    <text evidence="9">Binds 1 divalent metal cation per subunit.</text>
</comment>
<dbReference type="EC" id="4.6.1.12" evidence="5 9"/>
<dbReference type="PANTHER" id="PTHR43181">
    <property type="entry name" value="2-C-METHYL-D-ERYTHRITOL 2,4-CYCLODIPHOSPHATE SYNTHASE, CHLOROPLASTIC"/>
    <property type="match status" value="1"/>
</dbReference>
<dbReference type="AlphaFoldDB" id="U3U741"/>
<dbReference type="KEGG" id="pck:BMSBPS_0639"/>
<dbReference type="PANTHER" id="PTHR43181:SF1">
    <property type="entry name" value="2-C-METHYL-D-ERYTHRITOL 2,4-CYCLODIPHOSPHATE SYNTHASE, CHLOROPLASTIC"/>
    <property type="match status" value="1"/>
</dbReference>
<dbReference type="CDD" id="cd00554">
    <property type="entry name" value="MECDP_synthase"/>
    <property type="match status" value="1"/>
</dbReference>
<dbReference type="GO" id="GO:0019288">
    <property type="term" value="P:isopentenyl diphosphate biosynthetic process, methylerythritol 4-phosphate pathway"/>
    <property type="evidence" value="ECO:0007669"/>
    <property type="project" value="UniProtKB-UniRule"/>
</dbReference>
<feature type="binding site" evidence="9">
    <location>
        <begin position="35"/>
        <end position="36"/>
    </location>
    <ligand>
        <name>4-CDP-2-C-methyl-D-erythritol 2-phosphate</name>
        <dbReference type="ChEBI" id="CHEBI:57919"/>
    </ligand>
</feature>
<dbReference type="SUPFAM" id="SSF69765">
    <property type="entry name" value="IpsF-like"/>
    <property type="match status" value="1"/>
</dbReference>
<feature type="binding site" evidence="9">
    <location>
        <begin position="62"/>
        <end position="66"/>
    </location>
    <ligand>
        <name>4-CDP-2-C-methyl-D-erythritol 2-phosphate</name>
        <dbReference type="ChEBI" id="CHEBI:57919"/>
    </ligand>
</feature>
<dbReference type="STRING" id="1235990.BMSBPS_0639"/>
<feature type="binding site" evidence="9">
    <location>
        <position position="140"/>
    </location>
    <ligand>
        <name>4-CDP-2-C-methyl-D-erythritol 2-phosphate</name>
        <dbReference type="ChEBI" id="CHEBI:57919"/>
    </ligand>
</feature>
<dbReference type="eggNOG" id="COG0245">
    <property type="taxonomic scope" value="Bacteria"/>
</dbReference>
<comment type="function">
    <text evidence="9">Involved in the biosynthesis of isopentenyl diphosphate (IPP) and dimethylallyl diphosphate (DMAPP), two major building blocks of isoprenoid compounds. Catalyzes the conversion of 4-diphosphocytidyl-2-C-methyl-D-erythritol 2-phosphate (CDP-ME2P) to 2-C-methyl-D-erythritol 2,4-cyclodiphosphate (ME-CPP) with a corresponding release of cytidine 5-monophosphate (CMP).</text>
</comment>
<proteinExistence type="inferred from homology"/>
<dbReference type="NCBIfam" id="TIGR00151">
    <property type="entry name" value="ispF"/>
    <property type="match status" value="1"/>
</dbReference>
<evidence type="ECO:0000256" key="9">
    <source>
        <dbReference type="HAMAP-Rule" id="MF_00107"/>
    </source>
</evidence>
<protein>
    <recommendedName>
        <fullName evidence="5 9">2-C-methyl-D-erythritol 2,4-cyclodiphosphate synthase</fullName>
        <shortName evidence="9">MECDP-synthase</shortName>
        <shortName evidence="9">MECPP-synthase</shortName>
        <shortName evidence="9">MECPS</shortName>
        <ecNumber evidence="5 9">4.6.1.12</ecNumber>
    </recommendedName>
</protein>
<evidence type="ECO:0000256" key="1">
    <source>
        <dbReference type="ARBA" id="ARBA00000200"/>
    </source>
</evidence>
<keyword evidence="8 9" id="KW-0456">Lyase</keyword>
<dbReference type="FunFam" id="3.30.1330.50:FF:000001">
    <property type="entry name" value="2-C-methyl-D-erythritol 2,4-cyclodiphosphate synthase"/>
    <property type="match status" value="1"/>
</dbReference>
<evidence type="ECO:0000256" key="4">
    <source>
        <dbReference type="ARBA" id="ARBA00011233"/>
    </source>
</evidence>
<evidence type="ECO:0000256" key="10">
    <source>
        <dbReference type="RuleBase" id="RU004395"/>
    </source>
</evidence>
<comment type="subunit">
    <text evidence="4 9">Homotrimer.</text>
</comment>
<dbReference type="GO" id="GO:0046872">
    <property type="term" value="F:metal ion binding"/>
    <property type="evidence" value="ECO:0007669"/>
    <property type="project" value="UniProtKB-KW"/>
</dbReference>
<keyword evidence="7 9" id="KW-0414">Isoprene biosynthesis</keyword>
<evidence type="ECO:0000256" key="3">
    <source>
        <dbReference type="ARBA" id="ARBA00008480"/>
    </source>
</evidence>
<evidence type="ECO:0000256" key="8">
    <source>
        <dbReference type="ARBA" id="ARBA00023239"/>
    </source>
</evidence>
<feature type="binding site" evidence="9">
    <location>
        <begin position="101"/>
        <end position="107"/>
    </location>
    <ligand>
        <name>4-CDP-2-C-methyl-D-erythritol 2-phosphate</name>
        <dbReference type="ChEBI" id="CHEBI:57919"/>
    </ligand>
</feature>
<dbReference type="PATRIC" id="fig|1235990.3.peg.177"/>
<comment type="similarity">
    <text evidence="3 9 10">Belongs to the IspF family.</text>
</comment>
<evidence type="ECO:0000256" key="6">
    <source>
        <dbReference type="ARBA" id="ARBA00022723"/>
    </source>
</evidence>
<evidence type="ECO:0000256" key="5">
    <source>
        <dbReference type="ARBA" id="ARBA00012579"/>
    </source>
</evidence>
<dbReference type="Pfam" id="PF02542">
    <property type="entry name" value="YgbB"/>
    <property type="match status" value="1"/>
</dbReference>
<dbReference type="Proteomes" id="UP000016900">
    <property type="component" value="Chromosome"/>
</dbReference>
<feature type="binding site" evidence="9">
    <location>
        <position position="143"/>
    </location>
    <ligand>
        <name>4-CDP-2-C-methyl-D-erythritol 2-phosphate</name>
        <dbReference type="ChEBI" id="CHEBI:57919"/>
    </ligand>
</feature>
<dbReference type="HAMAP" id="MF_00107">
    <property type="entry name" value="IspF"/>
    <property type="match status" value="1"/>
</dbReference>
<comment type="pathway">
    <text evidence="2 9">Isoprenoid biosynthesis; isopentenyl diphosphate biosynthesis via DXP pathway; isopentenyl diphosphate from 1-deoxy-D-xylulose 5-phosphate: step 4/6.</text>
</comment>
<dbReference type="InterPro" id="IPR036571">
    <property type="entry name" value="MECDP_synthase_sf"/>
</dbReference>
<dbReference type="InterPro" id="IPR020555">
    <property type="entry name" value="MECDP_synthase_CS"/>
</dbReference>
<feature type="binding site" evidence="9">
    <location>
        <begin position="57"/>
        <end position="59"/>
    </location>
    <ligand>
        <name>4-CDP-2-C-methyl-D-erythritol 2-phosphate</name>
        <dbReference type="ChEBI" id="CHEBI:57919"/>
    </ligand>
</feature>
<feature type="binding site" evidence="9">
    <location>
        <begin position="9"/>
        <end position="11"/>
    </location>
    <ligand>
        <name>4-CDP-2-C-methyl-D-erythritol 2-phosphate</name>
        <dbReference type="ChEBI" id="CHEBI:57919"/>
    </ligand>
</feature>
<dbReference type="InterPro" id="IPR003526">
    <property type="entry name" value="MECDP_synthase"/>
</dbReference>
<comment type="catalytic activity">
    <reaction evidence="1 9 10">
        <text>4-CDP-2-C-methyl-D-erythritol 2-phosphate = 2-C-methyl-D-erythritol 2,4-cyclic diphosphate + CMP</text>
        <dbReference type="Rhea" id="RHEA:23864"/>
        <dbReference type="ChEBI" id="CHEBI:57919"/>
        <dbReference type="ChEBI" id="CHEBI:58483"/>
        <dbReference type="ChEBI" id="CHEBI:60377"/>
        <dbReference type="EC" id="4.6.1.12"/>
    </reaction>
</comment>
<feature type="binding site" evidence="9">
    <location>
        <position position="11"/>
    </location>
    <ligand>
        <name>a divalent metal cation</name>
        <dbReference type="ChEBI" id="CHEBI:60240"/>
    </ligand>
</feature>
<accession>U3U741</accession>
<feature type="binding site" evidence="9">
    <location>
        <begin position="133"/>
        <end position="136"/>
    </location>
    <ligand>
        <name>4-CDP-2-C-methyl-D-erythritol 2-phosphate</name>
        <dbReference type="ChEBI" id="CHEBI:57919"/>
    </ligand>
</feature>
<dbReference type="GO" id="GO:0016114">
    <property type="term" value="P:terpenoid biosynthetic process"/>
    <property type="evidence" value="ECO:0007669"/>
    <property type="project" value="InterPro"/>
</dbReference>
<feature type="site" description="Transition state stabilizer" evidence="9">
    <location>
        <position position="134"/>
    </location>
</feature>
<dbReference type="PROSITE" id="PS01350">
    <property type="entry name" value="ISPF"/>
    <property type="match status" value="1"/>
</dbReference>
<feature type="binding site" evidence="9">
    <location>
        <position position="43"/>
    </location>
    <ligand>
        <name>a divalent metal cation</name>
        <dbReference type="ChEBI" id="CHEBI:60240"/>
    </ligand>
</feature>
<feature type="site" description="Transition state stabilizer" evidence="9">
    <location>
        <position position="35"/>
    </location>
</feature>
<evidence type="ECO:0000256" key="7">
    <source>
        <dbReference type="ARBA" id="ARBA00023229"/>
    </source>
</evidence>
<keyword evidence="6 9" id="KW-0479">Metal-binding</keyword>
<dbReference type="EMBL" id="AP012554">
    <property type="protein sequence ID" value="BAO00147.1"/>
    <property type="molecule type" value="Genomic_DNA"/>
</dbReference>
<dbReference type="UniPathway" id="UPA00056">
    <property type="reaction ID" value="UER00095"/>
</dbReference>
<feature type="binding site" evidence="9">
    <location>
        <position position="9"/>
    </location>
    <ligand>
        <name>a divalent metal cation</name>
        <dbReference type="ChEBI" id="CHEBI:60240"/>
    </ligand>
</feature>
<evidence type="ECO:0000313" key="11">
    <source>
        <dbReference type="EMBL" id="BAO00147.1"/>
    </source>
</evidence>
<organism evidence="11 12">
    <name type="scientific">Candidatus Pantoea carbekii</name>
    <dbReference type="NCBI Taxonomy" id="1235990"/>
    <lineage>
        <taxon>Bacteria</taxon>
        <taxon>Pseudomonadati</taxon>
        <taxon>Pseudomonadota</taxon>
        <taxon>Gammaproteobacteria</taxon>
        <taxon>Enterobacterales</taxon>
        <taxon>Erwiniaceae</taxon>
        <taxon>Pantoea</taxon>
    </lineage>
</organism>
<name>U3U741_9GAMM</name>
<dbReference type="Gene3D" id="3.30.1330.50">
    <property type="entry name" value="2-C-methyl-D-erythritol 2,4-cyclodiphosphate synthase"/>
    <property type="match status" value="1"/>
</dbReference>